<keyword evidence="1" id="KW-1133">Transmembrane helix</keyword>
<accession>A0A2U9IHI0</accession>
<feature type="transmembrane region" description="Helical" evidence="1">
    <location>
        <begin position="24"/>
        <end position="44"/>
    </location>
</feature>
<dbReference type="EMBL" id="CP029289">
    <property type="protein sequence ID" value="AWR95384.1"/>
    <property type="molecule type" value="Genomic_DNA"/>
</dbReference>
<dbReference type="OrthoDB" id="97972at2157"/>
<dbReference type="AlphaFoldDB" id="A0A2U9IHI0"/>
<dbReference type="GO" id="GO:0005524">
    <property type="term" value="F:ATP binding"/>
    <property type="evidence" value="ECO:0007669"/>
    <property type="project" value="UniProtKB-KW"/>
</dbReference>
<keyword evidence="2" id="KW-0067">ATP-binding</keyword>
<dbReference type="PANTHER" id="PTHR43229">
    <property type="entry name" value="NODULATION PROTEIN J"/>
    <property type="match status" value="1"/>
</dbReference>
<feature type="transmembrane region" description="Helical" evidence="1">
    <location>
        <begin position="95"/>
        <end position="117"/>
    </location>
</feature>
<sequence length="241" mass="26974">MLKIRFILTFSWFYGFTTLIRSPIYILSYLALPMSLLFFIFLISHGALLKFGILGGLISVIVSNALSLVGDFAFFRLQLRLQDLLVATEIGPIDYISGLAIGNLLYSIPGLIIYIIMGLYFNVFSLIQLPLLGLVLVLLLMSSTGLSITLASFLKHTRHSWGLSTFLSLLFTLLPPLYYPYTILPKVILDVLYISPSTSASMIAQSYLGLAPFQLTAVIVFTIETIFFSALPFYALRWRES</sequence>
<feature type="transmembrane region" description="Helical" evidence="1">
    <location>
        <begin position="160"/>
        <end position="179"/>
    </location>
</feature>
<keyword evidence="1" id="KW-0472">Membrane</keyword>
<dbReference type="InterPro" id="IPR051784">
    <property type="entry name" value="Nod_factor_ABC_transporter"/>
</dbReference>
<keyword evidence="1" id="KW-0812">Transmembrane</keyword>
<evidence type="ECO:0000256" key="1">
    <source>
        <dbReference type="SAM" id="Phobius"/>
    </source>
</evidence>
<proteinExistence type="predicted"/>
<keyword evidence="2" id="KW-0547">Nucleotide-binding</keyword>
<gene>
    <name evidence="2" type="ORF">DFR85_13035</name>
</gene>
<evidence type="ECO:0000313" key="2">
    <source>
        <dbReference type="EMBL" id="AWR95384.1"/>
    </source>
</evidence>
<name>A0A2U9IHI0_9CREN</name>
<dbReference type="Proteomes" id="UP000248044">
    <property type="component" value="Chromosome"/>
</dbReference>
<organism evidence="2 3">
    <name type="scientific">Acidianus brierleyi</name>
    <dbReference type="NCBI Taxonomy" id="41673"/>
    <lineage>
        <taxon>Archaea</taxon>
        <taxon>Thermoproteota</taxon>
        <taxon>Thermoprotei</taxon>
        <taxon>Sulfolobales</taxon>
        <taxon>Sulfolobaceae</taxon>
        <taxon>Acidianus</taxon>
    </lineage>
</organism>
<evidence type="ECO:0000313" key="3">
    <source>
        <dbReference type="Proteomes" id="UP000248044"/>
    </source>
</evidence>
<feature type="transmembrane region" description="Helical" evidence="1">
    <location>
        <begin position="51"/>
        <end position="75"/>
    </location>
</feature>
<feature type="transmembrane region" description="Helical" evidence="1">
    <location>
        <begin position="215"/>
        <end position="236"/>
    </location>
</feature>
<protein>
    <submittedName>
        <fullName evidence="2">Daunorubicin ABC transporter ATP-binding protein</fullName>
    </submittedName>
</protein>
<dbReference type="PANTHER" id="PTHR43229:SF3">
    <property type="entry name" value="ABC-TYPE MULTIDRUG TRANSPORT SYSTEM, PERMEASE COMPONENT"/>
    <property type="match status" value="1"/>
</dbReference>
<keyword evidence="3" id="KW-1185">Reference proteome</keyword>
<feature type="transmembrane region" description="Helical" evidence="1">
    <location>
        <begin position="129"/>
        <end position="154"/>
    </location>
</feature>
<dbReference type="KEGG" id="abri:DFR85_13035"/>
<reference evidence="2 3" key="1">
    <citation type="submission" date="2018-05" db="EMBL/GenBank/DDBJ databases">
        <title>Complete Genome Sequences of Extremely Thermoacidophilic, Metal-Mobilizing Type-Strain Members of the Archaeal Family Sulfolobaceae: Acidianus brierleyi DSM-1651T, Acidianus sulfidivorans DSM-18786T, Metallosphaera hakonensis DSM-7519T, and Metallosphaera prunae DSM-10039T.</title>
        <authorList>
            <person name="Counts J.A."/>
            <person name="Kelly R.M."/>
        </authorList>
    </citation>
    <scope>NUCLEOTIDE SEQUENCE [LARGE SCALE GENOMIC DNA]</scope>
    <source>
        <strain evidence="2 3">DSM 1651</strain>
    </source>
</reference>